<name>A0A6F8VGG9_9PROT</name>
<keyword evidence="2" id="KW-1185">Reference proteome</keyword>
<protein>
    <recommendedName>
        <fullName evidence="3">Mu-like prophage protein gp46</fullName>
    </recommendedName>
</protein>
<dbReference type="AlphaFoldDB" id="A0A6F8VGG9"/>
<sequence>MLKLVQTDWGVFDLAFDDPALDDADAAVATLVYGVLFTDAEAPAGRVADSFDRRGWYADPSRGSGLWHVRRQPLNSNARREALAMIRTALTARAPALTDIQTQEVTLAEPAGNVSSVFLEVTGYHNGRKFIVRAPL</sequence>
<evidence type="ECO:0008006" key="3">
    <source>
        <dbReference type="Google" id="ProtNLM"/>
    </source>
</evidence>
<organism evidence="1 2">
    <name type="scientific">Sulfurimicrobium lacus</name>
    <dbReference type="NCBI Taxonomy" id="2715678"/>
    <lineage>
        <taxon>Bacteria</taxon>
        <taxon>Pseudomonadati</taxon>
        <taxon>Pseudomonadota</taxon>
        <taxon>Betaproteobacteria</taxon>
        <taxon>Nitrosomonadales</taxon>
        <taxon>Sulfuricellaceae</taxon>
        <taxon>Sulfurimicrobium</taxon>
    </lineage>
</organism>
<evidence type="ECO:0000313" key="1">
    <source>
        <dbReference type="EMBL" id="BCB28440.1"/>
    </source>
</evidence>
<proteinExistence type="predicted"/>
<dbReference type="Pfam" id="PF07409">
    <property type="entry name" value="GP46"/>
    <property type="match status" value="1"/>
</dbReference>
<gene>
    <name evidence="1" type="ORF">SKTS_33260</name>
</gene>
<dbReference type="InterPro" id="IPR010877">
    <property type="entry name" value="Phage_Mu_Gp46"/>
</dbReference>
<dbReference type="EMBL" id="AP022853">
    <property type="protein sequence ID" value="BCB28440.1"/>
    <property type="molecule type" value="Genomic_DNA"/>
</dbReference>
<accession>A0A6F8VGG9</accession>
<dbReference type="Proteomes" id="UP000502260">
    <property type="component" value="Chromosome"/>
</dbReference>
<reference evidence="2" key="1">
    <citation type="submission" date="2020-03" db="EMBL/GenBank/DDBJ databases">
        <title>Complete genome sequence of sulfur-oxidizing bacterium skT11.</title>
        <authorList>
            <person name="Kanda M."/>
            <person name="Kojima H."/>
            <person name="Fukui M."/>
        </authorList>
    </citation>
    <scope>NUCLEOTIDE SEQUENCE [LARGE SCALE GENOMIC DNA]</scope>
    <source>
        <strain evidence="2">skT11</strain>
    </source>
</reference>
<evidence type="ECO:0000313" key="2">
    <source>
        <dbReference type="Proteomes" id="UP000502260"/>
    </source>
</evidence>
<dbReference type="KEGG" id="slac:SKTS_33260"/>
<dbReference type="RefSeq" id="WP_173067848.1">
    <property type="nucleotide sequence ID" value="NZ_AP022853.1"/>
</dbReference>